<accession>A0A7J8EEG7</accession>
<sequence>MRGFQSGTTPGGVSDALLVNQRLNVGTICDVWRWRVGAGAALEGWEKIERFGAKKLALTRPLLRVCCDSCLLSGIVSNYTGRLWNTGQVLGTVPSTLHTVFRLISRTTCEESPPGNRQRNFIR</sequence>
<dbReference type="Proteomes" id="UP000550707">
    <property type="component" value="Unassembled WGS sequence"/>
</dbReference>
<reference evidence="1 2" key="1">
    <citation type="journal article" date="2020" name="Nature">
        <title>Six reference-quality genomes reveal evolution of bat adaptations.</title>
        <authorList>
            <person name="Jebb D."/>
            <person name="Huang Z."/>
            <person name="Pippel M."/>
            <person name="Hughes G.M."/>
            <person name="Lavrichenko K."/>
            <person name="Devanna P."/>
            <person name="Winkler S."/>
            <person name="Jermiin L.S."/>
            <person name="Skirmuntt E.C."/>
            <person name="Katzourakis A."/>
            <person name="Burkitt-Gray L."/>
            <person name="Ray D.A."/>
            <person name="Sullivan K.A.M."/>
            <person name="Roscito J.G."/>
            <person name="Kirilenko B.M."/>
            <person name="Davalos L.M."/>
            <person name="Corthals A.P."/>
            <person name="Power M.L."/>
            <person name="Jones G."/>
            <person name="Ransome R.D."/>
            <person name="Dechmann D.K.N."/>
            <person name="Locatelli A.G."/>
            <person name="Puechmaille S.J."/>
            <person name="Fedrigo O."/>
            <person name="Jarvis E.D."/>
            <person name="Hiller M."/>
            <person name="Vernes S.C."/>
            <person name="Myers E.W."/>
            <person name="Teeling E.C."/>
        </authorList>
    </citation>
    <scope>NUCLEOTIDE SEQUENCE [LARGE SCALE GENOMIC DNA]</scope>
    <source>
        <strain evidence="1">MMolMol1</strain>
        <tissue evidence="1">Muscle</tissue>
    </source>
</reference>
<protein>
    <submittedName>
        <fullName evidence="1">Uncharacterized protein</fullName>
    </submittedName>
</protein>
<keyword evidence="2" id="KW-1185">Reference proteome</keyword>
<comment type="caution">
    <text evidence="1">The sequence shown here is derived from an EMBL/GenBank/DDBJ whole genome shotgun (WGS) entry which is preliminary data.</text>
</comment>
<evidence type="ECO:0000313" key="1">
    <source>
        <dbReference type="EMBL" id="KAF6433760.1"/>
    </source>
</evidence>
<dbReference type="EMBL" id="JACASF010000014">
    <property type="protein sequence ID" value="KAF6433760.1"/>
    <property type="molecule type" value="Genomic_DNA"/>
</dbReference>
<proteinExistence type="predicted"/>
<organism evidence="1 2">
    <name type="scientific">Molossus molossus</name>
    <name type="common">Pallas' mastiff bat</name>
    <name type="synonym">Vespertilio molossus</name>
    <dbReference type="NCBI Taxonomy" id="27622"/>
    <lineage>
        <taxon>Eukaryota</taxon>
        <taxon>Metazoa</taxon>
        <taxon>Chordata</taxon>
        <taxon>Craniata</taxon>
        <taxon>Vertebrata</taxon>
        <taxon>Euteleostomi</taxon>
        <taxon>Mammalia</taxon>
        <taxon>Eutheria</taxon>
        <taxon>Laurasiatheria</taxon>
        <taxon>Chiroptera</taxon>
        <taxon>Yangochiroptera</taxon>
        <taxon>Molossidae</taxon>
        <taxon>Molossus</taxon>
    </lineage>
</organism>
<gene>
    <name evidence="1" type="ORF">HJG59_008830</name>
</gene>
<dbReference type="InParanoid" id="A0A7J8EEG7"/>
<dbReference type="AlphaFoldDB" id="A0A7J8EEG7"/>
<name>A0A7J8EEG7_MOLMO</name>
<evidence type="ECO:0000313" key="2">
    <source>
        <dbReference type="Proteomes" id="UP000550707"/>
    </source>
</evidence>